<dbReference type="PANTHER" id="PTHR35841">
    <property type="entry name" value="PHOSPHONATES-BINDING PERIPLASMIC PROTEIN"/>
    <property type="match status" value="1"/>
</dbReference>
<name>A0ABT9GNS4_9GAMM</name>
<sequence>MQAGFMGRMLLTLFWLSTMLVLAGCQPKGELGSRDNPVRLYFTPSVDADTIATNSREFIRFLEQETGDYYVTGIPTSYIAVVEAFGSGRADIGAMNSFGYLMAHERYGARAHLKMIRHGVDYYQGQIVVRYDSGIESLQDLAGKRFAFTDPASTSGYFFPLKMLRDAGVRLGNETFAMKHDSVITMVYQGQVDAGSAYYSAPAADGSIRDARQRVLTQFPDVEQQVRILAITEKIPNDPFVFRKDMPEEVRDRFIAAVKRFLDTEQGQEIFRNIYSVEGLVDATDADYDPLRAMIRAIELDTNQLLL</sequence>
<dbReference type="NCBIfam" id="TIGR01098">
    <property type="entry name" value="3A0109s03R"/>
    <property type="match status" value="1"/>
</dbReference>
<comment type="caution">
    <text evidence="3">The sequence shown here is derived from an EMBL/GenBank/DDBJ whole genome shotgun (WGS) entry which is preliminary data.</text>
</comment>
<keyword evidence="4" id="KW-1185">Reference proteome</keyword>
<dbReference type="Gene3D" id="3.40.190.10">
    <property type="entry name" value="Periplasmic binding protein-like II"/>
    <property type="match status" value="2"/>
</dbReference>
<dbReference type="PANTHER" id="PTHR35841:SF1">
    <property type="entry name" value="PHOSPHONATES-BINDING PERIPLASMIC PROTEIN"/>
    <property type="match status" value="1"/>
</dbReference>
<evidence type="ECO:0000313" key="3">
    <source>
        <dbReference type="EMBL" id="MDP4528621.1"/>
    </source>
</evidence>
<keyword evidence="2" id="KW-0732">Signal</keyword>
<dbReference type="RefSeq" id="WP_305944745.1">
    <property type="nucleotide sequence ID" value="NZ_JAUZVY010000002.1"/>
</dbReference>
<dbReference type="CDD" id="cd01071">
    <property type="entry name" value="PBP2_PhnD_like"/>
    <property type="match status" value="1"/>
</dbReference>
<gene>
    <name evidence="3" type="ORF">Q3O59_06200</name>
</gene>
<proteinExistence type="inferred from homology"/>
<reference evidence="3 4" key="1">
    <citation type="submission" date="2023-08" db="EMBL/GenBank/DDBJ databases">
        <authorList>
            <person name="Joshi A."/>
            <person name="Thite S."/>
        </authorList>
    </citation>
    <scope>NUCLEOTIDE SEQUENCE [LARGE SCALE GENOMIC DNA]</scope>
    <source>
        <strain evidence="3 4">1E1</strain>
    </source>
</reference>
<organism evidence="3 4">
    <name type="scientific">Alkalimonas delamerensis</name>
    <dbReference type="NCBI Taxonomy" id="265981"/>
    <lineage>
        <taxon>Bacteria</taxon>
        <taxon>Pseudomonadati</taxon>
        <taxon>Pseudomonadota</taxon>
        <taxon>Gammaproteobacteria</taxon>
        <taxon>Alkalimonas</taxon>
    </lineage>
</organism>
<accession>A0ABT9GNS4</accession>
<protein>
    <submittedName>
        <fullName evidence="3">Phosphate/phosphite/phosphonate ABC transporter substrate-binding protein</fullName>
    </submittedName>
</protein>
<dbReference type="Proteomes" id="UP001236258">
    <property type="component" value="Unassembled WGS sequence"/>
</dbReference>
<dbReference type="SUPFAM" id="SSF53850">
    <property type="entry name" value="Periplasmic binding protein-like II"/>
    <property type="match status" value="1"/>
</dbReference>
<dbReference type="Pfam" id="PF12974">
    <property type="entry name" value="Phosphonate-bd"/>
    <property type="match status" value="1"/>
</dbReference>
<evidence type="ECO:0000256" key="2">
    <source>
        <dbReference type="ARBA" id="ARBA00022729"/>
    </source>
</evidence>
<comment type="similarity">
    <text evidence="1">Belongs to the phosphate/phosphite/phosphonate binding protein family.</text>
</comment>
<evidence type="ECO:0000313" key="4">
    <source>
        <dbReference type="Proteomes" id="UP001236258"/>
    </source>
</evidence>
<dbReference type="EMBL" id="JAUZVY010000002">
    <property type="protein sequence ID" value="MDP4528621.1"/>
    <property type="molecule type" value="Genomic_DNA"/>
</dbReference>
<dbReference type="InterPro" id="IPR005770">
    <property type="entry name" value="PhnD"/>
</dbReference>
<evidence type="ECO:0000256" key="1">
    <source>
        <dbReference type="ARBA" id="ARBA00007162"/>
    </source>
</evidence>